<reference evidence="2 3" key="1">
    <citation type="journal article" date="2011" name="Science">
        <title>The ecoresponsive genome of Daphnia pulex.</title>
        <authorList>
            <person name="Colbourne J.K."/>
            <person name="Pfrender M.E."/>
            <person name="Gilbert D."/>
            <person name="Thomas W.K."/>
            <person name="Tucker A."/>
            <person name="Oakley T.H."/>
            <person name="Tokishita S."/>
            <person name="Aerts A."/>
            <person name="Arnold G.J."/>
            <person name="Basu M.K."/>
            <person name="Bauer D.J."/>
            <person name="Caceres C.E."/>
            <person name="Carmel L."/>
            <person name="Casola C."/>
            <person name="Choi J.H."/>
            <person name="Detter J.C."/>
            <person name="Dong Q."/>
            <person name="Dusheyko S."/>
            <person name="Eads B.D."/>
            <person name="Frohlich T."/>
            <person name="Geiler-Samerotte K.A."/>
            <person name="Gerlach D."/>
            <person name="Hatcher P."/>
            <person name="Jogdeo S."/>
            <person name="Krijgsveld J."/>
            <person name="Kriventseva E.V."/>
            <person name="Kultz D."/>
            <person name="Laforsch C."/>
            <person name="Lindquist E."/>
            <person name="Lopez J."/>
            <person name="Manak J.R."/>
            <person name="Muller J."/>
            <person name="Pangilinan J."/>
            <person name="Patwardhan R.P."/>
            <person name="Pitluck S."/>
            <person name="Pritham E.J."/>
            <person name="Rechtsteiner A."/>
            <person name="Rho M."/>
            <person name="Rogozin I.B."/>
            <person name="Sakarya O."/>
            <person name="Salamov A."/>
            <person name="Schaack S."/>
            <person name="Shapiro H."/>
            <person name="Shiga Y."/>
            <person name="Skalitzky C."/>
            <person name="Smith Z."/>
            <person name="Souvorov A."/>
            <person name="Sung W."/>
            <person name="Tang Z."/>
            <person name="Tsuchiya D."/>
            <person name="Tu H."/>
            <person name="Vos H."/>
            <person name="Wang M."/>
            <person name="Wolf Y.I."/>
            <person name="Yamagata H."/>
            <person name="Yamada T."/>
            <person name="Ye Y."/>
            <person name="Shaw J.R."/>
            <person name="Andrews J."/>
            <person name="Crease T.J."/>
            <person name="Tang H."/>
            <person name="Lucas S.M."/>
            <person name="Robertson H.M."/>
            <person name="Bork P."/>
            <person name="Koonin E.V."/>
            <person name="Zdobnov E.M."/>
            <person name="Grigoriev I.V."/>
            <person name="Lynch M."/>
            <person name="Boore J.L."/>
        </authorList>
    </citation>
    <scope>NUCLEOTIDE SEQUENCE [LARGE SCALE GENOMIC DNA]</scope>
</reference>
<sequence length="250" mass="28348">MPWMTDHDWIKYGYLGHAAEDLENTVLDYEIHIIEESAARGFILSTEESQENHDRSAPGQDDPHLPLSYVSSQFAFHFTATWKVGYMMNCSVIIQHHYISQISNLKSFEKAGIDPSSVIFMAYDTATHKYLISALDGAIRVRANENLRENRGVMPRRQPRPLSRWPPPRTSRYDVTSTSRHDVMTGITPDVTPDTTRTQQLPSQHSPTPDWPSLTLGPAGVTSQAGREDSRDRPADKPMRQSPNIYINNI</sequence>
<dbReference type="Proteomes" id="UP000000305">
    <property type="component" value="Unassembled WGS sequence"/>
</dbReference>
<feature type="compositionally biased region" description="Basic and acidic residues" evidence="1">
    <location>
        <begin position="226"/>
        <end position="239"/>
    </location>
</feature>
<evidence type="ECO:0000313" key="3">
    <source>
        <dbReference type="Proteomes" id="UP000000305"/>
    </source>
</evidence>
<evidence type="ECO:0000256" key="1">
    <source>
        <dbReference type="SAM" id="MobiDB-lite"/>
    </source>
</evidence>
<proteinExistence type="predicted"/>
<keyword evidence="3" id="KW-1185">Reference proteome</keyword>
<feature type="compositionally biased region" description="Polar residues" evidence="1">
    <location>
        <begin position="241"/>
        <end position="250"/>
    </location>
</feature>
<evidence type="ECO:0000313" key="2">
    <source>
        <dbReference type="EMBL" id="EFX72857.1"/>
    </source>
</evidence>
<protein>
    <submittedName>
        <fullName evidence="2">Uncharacterized protein</fullName>
    </submittedName>
</protein>
<dbReference type="KEGG" id="dpx:DAPPUDRAFT_253910"/>
<dbReference type="InParanoid" id="E9H5X7"/>
<accession>E9H5X7</accession>
<dbReference type="EMBL" id="GL732595">
    <property type="protein sequence ID" value="EFX72857.1"/>
    <property type="molecule type" value="Genomic_DNA"/>
</dbReference>
<dbReference type="HOGENOM" id="CLU_1112292_0_0_1"/>
<gene>
    <name evidence="2" type="ORF">DAPPUDRAFT_253910</name>
</gene>
<feature type="compositionally biased region" description="Polar residues" evidence="1">
    <location>
        <begin position="193"/>
        <end position="207"/>
    </location>
</feature>
<feature type="region of interest" description="Disordered" evidence="1">
    <location>
        <begin position="150"/>
        <end position="250"/>
    </location>
</feature>
<dbReference type="AlphaFoldDB" id="E9H5X7"/>
<name>E9H5X7_DAPPU</name>
<organism evidence="2 3">
    <name type="scientific">Daphnia pulex</name>
    <name type="common">Water flea</name>
    <dbReference type="NCBI Taxonomy" id="6669"/>
    <lineage>
        <taxon>Eukaryota</taxon>
        <taxon>Metazoa</taxon>
        <taxon>Ecdysozoa</taxon>
        <taxon>Arthropoda</taxon>
        <taxon>Crustacea</taxon>
        <taxon>Branchiopoda</taxon>
        <taxon>Diplostraca</taxon>
        <taxon>Cladocera</taxon>
        <taxon>Anomopoda</taxon>
        <taxon>Daphniidae</taxon>
        <taxon>Daphnia</taxon>
    </lineage>
</organism>